<evidence type="ECO:0000313" key="1">
    <source>
        <dbReference type="EMBL" id="TKR61886.1"/>
    </source>
</evidence>
<comment type="caution">
    <text evidence="1">The sequence shown here is derived from an EMBL/GenBank/DDBJ whole genome shotgun (WGS) entry which is preliminary data.</text>
</comment>
<dbReference type="EMBL" id="AZBU02000011">
    <property type="protein sequence ID" value="TKR61886.1"/>
    <property type="molecule type" value="Genomic_DNA"/>
</dbReference>
<sequence>MLLKDVGKTARVDALVREERRQRKQRAGGCFDATGKVAIEFFVTIKVKLMLDSEKLFINPDIMLEPPYKNPNLCLHKTRAKIKK</sequence>
<name>A0A4U5LZS9_STECR</name>
<evidence type="ECO:0000313" key="2">
    <source>
        <dbReference type="Proteomes" id="UP000298663"/>
    </source>
</evidence>
<protein>
    <submittedName>
        <fullName evidence="1">Uncharacterized protein</fullName>
    </submittedName>
</protein>
<keyword evidence="2" id="KW-1185">Reference proteome</keyword>
<gene>
    <name evidence="1" type="ORF">L596_028937</name>
</gene>
<accession>A0A4U5LZS9</accession>
<dbReference type="Proteomes" id="UP000298663">
    <property type="component" value="Unassembled WGS sequence"/>
</dbReference>
<proteinExistence type="predicted"/>
<organism evidence="1 2">
    <name type="scientific">Steinernema carpocapsae</name>
    <name type="common">Entomopathogenic nematode</name>
    <dbReference type="NCBI Taxonomy" id="34508"/>
    <lineage>
        <taxon>Eukaryota</taxon>
        <taxon>Metazoa</taxon>
        <taxon>Ecdysozoa</taxon>
        <taxon>Nematoda</taxon>
        <taxon>Chromadorea</taxon>
        <taxon>Rhabditida</taxon>
        <taxon>Tylenchina</taxon>
        <taxon>Panagrolaimomorpha</taxon>
        <taxon>Strongyloidoidea</taxon>
        <taxon>Steinernematidae</taxon>
        <taxon>Steinernema</taxon>
    </lineage>
</organism>
<reference evidence="1 2" key="2">
    <citation type="journal article" date="2019" name="G3 (Bethesda)">
        <title>Hybrid Assembly of the Genome of the Entomopathogenic Nematode Steinernema carpocapsae Identifies the X-Chromosome.</title>
        <authorList>
            <person name="Serra L."/>
            <person name="Macchietto M."/>
            <person name="Macias-Munoz A."/>
            <person name="McGill C.J."/>
            <person name="Rodriguez I.M."/>
            <person name="Rodriguez B."/>
            <person name="Murad R."/>
            <person name="Mortazavi A."/>
        </authorList>
    </citation>
    <scope>NUCLEOTIDE SEQUENCE [LARGE SCALE GENOMIC DNA]</scope>
    <source>
        <strain evidence="1 2">ALL</strain>
    </source>
</reference>
<reference evidence="1 2" key="1">
    <citation type="journal article" date="2015" name="Genome Biol.">
        <title>Comparative genomics of Steinernema reveals deeply conserved gene regulatory networks.</title>
        <authorList>
            <person name="Dillman A.R."/>
            <person name="Macchietto M."/>
            <person name="Porter C.F."/>
            <person name="Rogers A."/>
            <person name="Williams B."/>
            <person name="Antoshechkin I."/>
            <person name="Lee M.M."/>
            <person name="Goodwin Z."/>
            <person name="Lu X."/>
            <person name="Lewis E.E."/>
            <person name="Goodrich-Blair H."/>
            <person name="Stock S.P."/>
            <person name="Adams B.J."/>
            <person name="Sternberg P.W."/>
            <person name="Mortazavi A."/>
        </authorList>
    </citation>
    <scope>NUCLEOTIDE SEQUENCE [LARGE SCALE GENOMIC DNA]</scope>
    <source>
        <strain evidence="1 2">ALL</strain>
    </source>
</reference>
<dbReference type="AlphaFoldDB" id="A0A4U5LZS9"/>